<dbReference type="EMBL" id="JAULSU010000005">
    <property type="protein sequence ID" value="KAK0616849.1"/>
    <property type="molecule type" value="Genomic_DNA"/>
</dbReference>
<protein>
    <submittedName>
        <fullName evidence="3">Uncharacterized protein</fullName>
    </submittedName>
</protein>
<keyword evidence="2" id="KW-0732">Signal</keyword>
<proteinExistence type="predicted"/>
<feature type="region of interest" description="Disordered" evidence="1">
    <location>
        <begin position="44"/>
        <end position="70"/>
    </location>
</feature>
<evidence type="ECO:0000313" key="4">
    <source>
        <dbReference type="Proteomes" id="UP001175000"/>
    </source>
</evidence>
<organism evidence="3 4">
    <name type="scientific">Immersiella caudata</name>
    <dbReference type="NCBI Taxonomy" id="314043"/>
    <lineage>
        <taxon>Eukaryota</taxon>
        <taxon>Fungi</taxon>
        <taxon>Dikarya</taxon>
        <taxon>Ascomycota</taxon>
        <taxon>Pezizomycotina</taxon>
        <taxon>Sordariomycetes</taxon>
        <taxon>Sordariomycetidae</taxon>
        <taxon>Sordariales</taxon>
        <taxon>Lasiosphaeriaceae</taxon>
        <taxon>Immersiella</taxon>
    </lineage>
</organism>
<feature type="compositionally biased region" description="Low complexity" evidence="1">
    <location>
        <begin position="44"/>
        <end position="53"/>
    </location>
</feature>
<name>A0AA40BX58_9PEZI</name>
<feature type="region of interest" description="Disordered" evidence="1">
    <location>
        <begin position="97"/>
        <end position="137"/>
    </location>
</feature>
<feature type="signal peptide" evidence="2">
    <location>
        <begin position="1"/>
        <end position="21"/>
    </location>
</feature>
<evidence type="ECO:0000256" key="1">
    <source>
        <dbReference type="SAM" id="MobiDB-lite"/>
    </source>
</evidence>
<reference evidence="3" key="1">
    <citation type="submission" date="2023-06" db="EMBL/GenBank/DDBJ databases">
        <title>Genome-scale phylogeny and comparative genomics of the fungal order Sordariales.</title>
        <authorList>
            <consortium name="Lawrence Berkeley National Laboratory"/>
            <person name="Hensen N."/>
            <person name="Bonometti L."/>
            <person name="Westerberg I."/>
            <person name="Brannstrom I.O."/>
            <person name="Guillou S."/>
            <person name="Cros-Aarteil S."/>
            <person name="Calhoun S."/>
            <person name="Haridas S."/>
            <person name="Kuo A."/>
            <person name="Mondo S."/>
            <person name="Pangilinan J."/>
            <person name="Riley R."/>
            <person name="Labutti K."/>
            <person name="Andreopoulos B."/>
            <person name="Lipzen A."/>
            <person name="Chen C."/>
            <person name="Yanf M."/>
            <person name="Daum C."/>
            <person name="Ng V."/>
            <person name="Clum A."/>
            <person name="Steindorff A."/>
            <person name="Ohm R."/>
            <person name="Martin F."/>
            <person name="Silar P."/>
            <person name="Natvig D."/>
            <person name="Lalanne C."/>
            <person name="Gautier V."/>
            <person name="Ament-Velasquez S.L."/>
            <person name="Kruys A."/>
            <person name="Hutchinson M.I."/>
            <person name="Powell A.J."/>
            <person name="Barry K."/>
            <person name="Miller A.N."/>
            <person name="Grigoriev I.V."/>
            <person name="Debuchy R."/>
            <person name="Gladieux P."/>
            <person name="Thoren M.H."/>
            <person name="Johannesson H."/>
        </authorList>
    </citation>
    <scope>NUCLEOTIDE SEQUENCE</scope>
    <source>
        <strain evidence="3">CBS 606.72</strain>
    </source>
</reference>
<evidence type="ECO:0000256" key="2">
    <source>
        <dbReference type="SAM" id="SignalP"/>
    </source>
</evidence>
<feature type="chain" id="PRO_5041233561" evidence="2">
    <location>
        <begin position="22"/>
        <end position="137"/>
    </location>
</feature>
<evidence type="ECO:0000313" key="3">
    <source>
        <dbReference type="EMBL" id="KAK0616849.1"/>
    </source>
</evidence>
<keyword evidence="4" id="KW-1185">Reference proteome</keyword>
<dbReference type="AlphaFoldDB" id="A0AA40BX58"/>
<comment type="caution">
    <text evidence="3">The sequence shown here is derived from an EMBL/GenBank/DDBJ whole genome shotgun (WGS) entry which is preliminary data.</text>
</comment>
<gene>
    <name evidence="3" type="ORF">B0T14DRAFT_605044</name>
</gene>
<accession>A0AA40BX58</accession>
<sequence length="137" mass="15107">MASLRSFVFLLLLPLIPPLNAAPAPIPTPGEALFTYGNLNTPTLHNNNHLNTPRNSLVPRQNPPPLPGTEHNRILRITACFEPSGSYYLTFARDNSASRLGPLPRQNRQAQARRRETPLGGQARDGGEFARRGYSGR</sequence>
<dbReference type="Proteomes" id="UP001175000">
    <property type="component" value="Unassembled WGS sequence"/>
</dbReference>